<dbReference type="EMBL" id="CP130318">
    <property type="protein sequence ID" value="WNQ11949.1"/>
    <property type="molecule type" value="Genomic_DNA"/>
</dbReference>
<organism evidence="1 2">
    <name type="scientific">Paenibacillus aurantius</name>
    <dbReference type="NCBI Taxonomy" id="2918900"/>
    <lineage>
        <taxon>Bacteria</taxon>
        <taxon>Bacillati</taxon>
        <taxon>Bacillota</taxon>
        <taxon>Bacilli</taxon>
        <taxon>Bacillales</taxon>
        <taxon>Paenibacillaceae</taxon>
        <taxon>Paenibacillus</taxon>
    </lineage>
</organism>
<dbReference type="RefSeq" id="WP_315605725.1">
    <property type="nucleotide sequence ID" value="NZ_CP130318.1"/>
</dbReference>
<dbReference type="Proteomes" id="UP001305702">
    <property type="component" value="Chromosome"/>
</dbReference>
<dbReference type="AlphaFoldDB" id="A0AA96LDE8"/>
<gene>
    <name evidence="1" type="ORF">MJA45_02500</name>
</gene>
<proteinExistence type="predicted"/>
<dbReference type="KEGG" id="paun:MJA45_02500"/>
<keyword evidence="2" id="KW-1185">Reference proteome</keyword>
<name>A0AA96LDE8_9BACL</name>
<evidence type="ECO:0000313" key="1">
    <source>
        <dbReference type="EMBL" id="WNQ11949.1"/>
    </source>
</evidence>
<reference evidence="1 2" key="1">
    <citation type="submission" date="2022-02" db="EMBL/GenBank/DDBJ databases">
        <title>Paenibacillus sp. MBLB1776 Whole Genome Shotgun Sequencing.</title>
        <authorList>
            <person name="Hwang C.Y."/>
            <person name="Cho E.-S."/>
            <person name="Seo M.-J."/>
        </authorList>
    </citation>
    <scope>NUCLEOTIDE SEQUENCE [LARGE SCALE GENOMIC DNA]</scope>
    <source>
        <strain evidence="1 2">MBLB1776</strain>
    </source>
</reference>
<evidence type="ECO:0000313" key="2">
    <source>
        <dbReference type="Proteomes" id="UP001305702"/>
    </source>
</evidence>
<sequence>MAAGLVFLGAAYITISTLLINKPPYLKHAWDEVRHSPHIENWQEGEVTAASLQEERFKQLFLAKPTAWATINRHLLRLNGNHAIRVMFHTDNEGILGPITVYFNPFTKQVIGFDVLE</sequence>
<protein>
    <submittedName>
        <fullName evidence="1">Uncharacterized protein</fullName>
    </submittedName>
</protein>
<accession>A0AA96LDE8</accession>